<proteinExistence type="predicted"/>
<dbReference type="EMBL" id="GHWJ01008406">
    <property type="protein sequence ID" value="NOV41143.1"/>
    <property type="molecule type" value="Transcribed_RNA"/>
</dbReference>
<name>A0A6M2D4R2_RHIMP</name>
<accession>A0A6M2D4R2</accession>
<dbReference type="AlphaFoldDB" id="A0A6M2D4R2"/>
<protein>
    <submittedName>
        <fullName evidence="2">Putative conserved secreted protein ovary overexpressed</fullName>
    </submittedName>
</protein>
<feature type="region of interest" description="Disordered" evidence="1">
    <location>
        <begin position="371"/>
        <end position="392"/>
    </location>
</feature>
<sequence>MGRRPLLCTVGASDLHQDSMVPEDGLCDYLIFTHYYHSSGDTFADDDSSKTRTFLKHAARSSRTAFGLSVTYRNVAAAKRDIAGPHGQSKLRHYWTDKRVYHYGILDAEYYGFPGNTTRQLQLTFDLLRGFRRIQKRIKRHDDTTNDKLRGFTILGVTPWVRGDKDVFSELSEHLNSFRVDGLILKTHLFENEIASKFPNCRLTPPTSYGKSKSDYLMGMADVLRLYKRHKGTSWRHNLMLSFTMALRWYAIDNGRLDIGAPCDKTARLAVRVADATHACEELPDYFASAIADNHSQSMIAHGEDGGFTTYDDARSIIHKMCTVSVNFPNVEAGVALFDTDFQDWKRSCTRNSQAALRGSVRLQDVRAHYRKTTSTSPQSSSNCPHFSTGSI</sequence>
<organism evidence="2">
    <name type="scientific">Rhipicephalus microplus</name>
    <name type="common">Cattle tick</name>
    <name type="synonym">Boophilus microplus</name>
    <dbReference type="NCBI Taxonomy" id="6941"/>
    <lineage>
        <taxon>Eukaryota</taxon>
        <taxon>Metazoa</taxon>
        <taxon>Ecdysozoa</taxon>
        <taxon>Arthropoda</taxon>
        <taxon>Chelicerata</taxon>
        <taxon>Arachnida</taxon>
        <taxon>Acari</taxon>
        <taxon>Parasitiformes</taxon>
        <taxon>Ixodida</taxon>
        <taxon>Ixodoidea</taxon>
        <taxon>Ixodidae</taxon>
        <taxon>Rhipicephalinae</taxon>
        <taxon>Rhipicephalus</taxon>
        <taxon>Boophilus</taxon>
    </lineage>
</organism>
<feature type="compositionally biased region" description="Polar residues" evidence="1">
    <location>
        <begin position="373"/>
        <end position="392"/>
    </location>
</feature>
<reference evidence="2" key="1">
    <citation type="submission" date="2019-09" db="EMBL/GenBank/DDBJ databases">
        <title>Organ-specific transcriptomic study of the physiology of the cattle tick, Rhipicephalus microplus.</title>
        <authorList>
            <person name="Tirloni L."/>
            <person name="Braz G."/>
            <person name="Gandara A.C.P."/>
            <person name="Sabadin G.A."/>
            <person name="da Silva R.M."/>
            <person name="Guizzo M.G."/>
            <person name="Machado J.A."/>
            <person name="Costa E.P."/>
            <person name="Gomes H.F."/>
            <person name="Moraes J."/>
            <person name="Mota M.B.S."/>
            <person name="Mesquita R.D."/>
            <person name="Alvarenga P.H."/>
            <person name="Alves F."/>
            <person name="Seixas A."/>
            <person name="da Fonseca R.N."/>
            <person name="Fogaca A."/>
            <person name="Logullo C."/>
            <person name="Tanaka A."/>
            <person name="Daffre S."/>
            <person name="Termignoni C."/>
            <person name="Vaz I.S.Jr."/>
            <person name="Oliveira P.L."/>
            <person name="Ribeiro J.M."/>
        </authorList>
    </citation>
    <scope>NUCLEOTIDE SEQUENCE</scope>
    <source>
        <strain evidence="2">Porto Alegre</strain>
    </source>
</reference>
<evidence type="ECO:0000256" key="1">
    <source>
        <dbReference type="SAM" id="MobiDB-lite"/>
    </source>
</evidence>
<evidence type="ECO:0000313" key="2">
    <source>
        <dbReference type="EMBL" id="NOV41143.1"/>
    </source>
</evidence>